<sequence length="611" mass="70654">MASFSSLPFEITHKIVINVLEDTKLDYLKHPNDRNFMELAKTDKKYLYIYRVMHLRLVSKSLKEIVDSIIFRVLEIQHETPVISYIHENDLVLDRLSISQVSDGYPFGVAGLVMDQFNDSFGIMSPNEQSQVFNSYYQFKLGRDVFRHVTHLYIYSCPEFDAVERVALLSPPRKYLVPENFPKLRKVTLFLSNDRLSKNNTNALRKFFIYFRKPRNQQPIEVDLNMKDTIKMRFCSFFALVKILEISKLVVSLTISRCVFPPRELKNITWFTNMKSFVLYDCGTDIEFFDVIISLQKEIKQFKALEKFEVYSQVLNFDSKSLLTILPPTITSLTLHYDILLAAIVNGLDKKSLCSDLTNVKYLHLYAVGAYISLEDRDVDLTALCRHDSTNLLFPSLESFKSTFQSISRSLYAVMFDKVITPNKHTIKKLDWDLGDDVMTMIFIESDLSKIEEFSLHTTGDSKMILDEYHIFMNVIEHMKSLKKLTFNTDEDSRWFEVWIKLAIDSLSSPSLLPQLQSIDGLFPFTIDFCSPNDFQSSLGVARARAVSRFLSLIDPYGQKLGLRLFDVLTVVAEEGPFYPLGTDKGIYARGHFFLDMEKSRELLSNASIQK</sequence>
<protein>
    <submittedName>
        <fullName evidence="1">Uncharacterized protein</fullName>
    </submittedName>
</protein>
<keyword evidence="2" id="KW-1185">Reference proteome</keyword>
<dbReference type="Proteomes" id="UP000242525">
    <property type="component" value="Unassembled WGS sequence"/>
</dbReference>
<evidence type="ECO:0000313" key="1">
    <source>
        <dbReference type="EMBL" id="CDO57521.1"/>
    </source>
</evidence>
<evidence type="ECO:0000313" key="2">
    <source>
        <dbReference type="Proteomes" id="UP000242525"/>
    </source>
</evidence>
<dbReference type="EMBL" id="CCBN010000022">
    <property type="protein sequence ID" value="CDO57521.1"/>
    <property type="molecule type" value="Genomic_DNA"/>
</dbReference>
<dbReference type="AlphaFoldDB" id="A0A0J9XJJ6"/>
<comment type="caution">
    <text evidence="1">The sequence shown here is derived from an EMBL/GenBank/DDBJ whole genome shotgun (WGS) entry which is preliminary data.</text>
</comment>
<organism evidence="1 2">
    <name type="scientific">Geotrichum candidum</name>
    <name type="common">Oospora lactis</name>
    <name type="synonym">Dipodascus geotrichum</name>
    <dbReference type="NCBI Taxonomy" id="1173061"/>
    <lineage>
        <taxon>Eukaryota</taxon>
        <taxon>Fungi</taxon>
        <taxon>Dikarya</taxon>
        <taxon>Ascomycota</taxon>
        <taxon>Saccharomycotina</taxon>
        <taxon>Dipodascomycetes</taxon>
        <taxon>Dipodascales</taxon>
        <taxon>Dipodascaceae</taxon>
        <taxon>Geotrichum</taxon>
    </lineage>
</organism>
<proteinExistence type="predicted"/>
<name>A0A0J9XJJ6_GEOCN</name>
<reference evidence="1" key="1">
    <citation type="submission" date="2014-03" db="EMBL/GenBank/DDBJ databases">
        <authorList>
            <person name="Casaregola S."/>
        </authorList>
    </citation>
    <scope>NUCLEOTIDE SEQUENCE [LARGE SCALE GENOMIC DNA]</scope>
    <source>
        <strain evidence="1">CLIB 918</strain>
    </source>
</reference>
<accession>A0A0J9XJJ6</accession>
<gene>
    <name evidence="1" type="ORF">BN980_GECA22s01154g</name>
</gene>